<dbReference type="NCBIfam" id="TIGR01127">
    <property type="entry name" value="ilvA_1Cterm"/>
    <property type="match status" value="1"/>
</dbReference>
<comment type="pathway">
    <text evidence="7">Amino-acid degradation; L-threonine degradation via propanoate pathway; propanoate from L-threonine: step 1/4.</text>
</comment>
<sequence length="346" mass="37241">MLVYNELRNIQDICSLKDIEEAKAIIRPYIRKTPLIRSTFLSQSVAEGNVFLKLENMQYTGSFKYRGANNKMNHLSSEQKNRGIIAVSAGNHAQGVALSCQQLGIDATVIMPLQAALTKQAATKGYGAKVILEGDNFNDSRLYMEKLAAEKNLTIVHPYDDPYIIAGQGTIGLEILDELWNVDTVIVPVGGGGLISGIAIALKSFNPGIHLIGVQAENVHGMAKSVAEGQITPHRTNSTLADGCDVKVPGNLTFEIVSNLVDEFVLVNEVEIEQAMRMLMQRAKTVTEGAGALSTAALLSGKIDSKWIKNKNTVALVSGGNVDLEKISGILEHIMTPVDTSKGIVG</sequence>
<dbReference type="CDD" id="cd01562">
    <property type="entry name" value="Thr-dehyd"/>
    <property type="match status" value="1"/>
</dbReference>
<dbReference type="STRING" id="89093.SAMN04488558_101395"/>
<name>A0A1H9A1A1_9LACT</name>
<dbReference type="EC" id="4.3.1.19" evidence="7"/>
<comment type="similarity">
    <text evidence="3 7">Belongs to the serine/threonine dehydratase family.</text>
</comment>
<feature type="domain" description="Tryptophan synthase beta chain-like PALP" evidence="8">
    <location>
        <begin position="26"/>
        <end position="319"/>
    </location>
</feature>
<evidence type="ECO:0000256" key="1">
    <source>
        <dbReference type="ARBA" id="ARBA00001274"/>
    </source>
</evidence>
<reference evidence="9 10" key="1">
    <citation type="submission" date="2016-10" db="EMBL/GenBank/DDBJ databases">
        <authorList>
            <person name="de Groot N.N."/>
        </authorList>
    </citation>
    <scope>NUCLEOTIDE SEQUENCE [LARGE SCALE GENOMIC DNA]</scope>
    <source>
        <strain evidence="9 10">DSM 15695</strain>
    </source>
</reference>
<dbReference type="EMBL" id="FOEN01000001">
    <property type="protein sequence ID" value="SEP70506.1"/>
    <property type="molecule type" value="Genomic_DNA"/>
</dbReference>
<evidence type="ECO:0000256" key="2">
    <source>
        <dbReference type="ARBA" id="ARBA00001933"/>
    </source>
</evidence>
<dbReference type="RefSeq" id="WP_092570231.1">
    <property type="nucleotide sequence ID" value="NZ_FOEN01000001.1"/>
</dbReference>
<dbReference type="Proteomes" id="UP000198833">
    <property type="component" value="Unassembled WGS sequence"/>
</dbReference>
<evidence type="ECO:0000256" key="6">
    <source>
        <dbReference type="ARBA" id="ARBA00025527"/>
    </source>
</evidence>
<dbReference type="InterPro" id="IPR050147">
    <property type="entry name" value="Ser/Thr_Dehydratase"/>
</dbReference>
<dbReference type="FunFam" id="3.40.50.1100:FF:000005">
    <property type="entry name" value="Threonine dehydratase catabolic"/>
    <property type="match status" value="1"/>
</dbReference>
<gene>
    <name evidence="9" type="ORF">SAMN04488558_101395</name>
</gene>
<dbReference type="GO" id="GO:0004794">
    <property type="term" value="F:threonine deaminase activity"/>
    <property type="evidence" value="ECO:0007669"/>
    <property type="project" value="UniProtKB-EC"/>
</dbReference>
<dbReference type="GO" id="GO:0006565">
    <property type="term" value="P:L-serine catabolic process"/>
    <property type="evidence" value="ECO:0007669"/>
    <property type="project" value="TreeGrafter"/>
</dbReference>
<accession>A0A1H9A1A1</accession>
<evidence type="ECO:0000256" key="7">
    <source>
        <dbReference type="RuleBase" id="RU363083"/>
    </source>
</evidence>
<dbReference type="SUPFAM" id="SSF53686">
    <property type="entry name" value="Tryptophan synthase beta subunit-like PLP-dependent enzymes"/>
    <property type="match status" value="1"/>
</dbReference>
<dbReference type="InterPro" id="IPR036052">
    <property type="entry name" value="TrpB-like_PALP_sf"/>
</dbReference>
<comment type="function">
    <text evidence="6 7">Catalyzes the anaerobic formation of alpha-ketobutyrate and ammonia from threonine in a two-step reaction. The first step involved a dehydration of threonine and a production of enamine intermediates (aminocrotonate), which tautomerizes to its imine form (iminobutyrate). Both intermediates are unstable and short-lived. The second step is the nonenzymatic hydrolysis of the enamine/imine intermediates to form 2-ketobutyrate and free ammonia. In the low water environment of the cell, the second step is accelerated by RidA.</text>
</comment>
<dbReference type="InterPro" id="IPR005789">
    <property type="entry name" value="Thr_deHydtase_catblc"/>
</dbReference>
<keyword evidence="5 7" id="KW-0456">Lyase</keyword>
<dbReference type="AlphaFoldDB" id="A0A1H9A1A1"/>
<proteinExistence type="inferred from homology"/>
<dbReference type="OrthoDB" id="9811476at2"/>
<organism evidence="9 10">
    <name type="scientific">Ignavigranum ruoffiae</name>
    <dbReference type="NCBI Taxonomy" id="89093"/>
    <lineage>
        <taxon>Bacteria</taxon>
        <taxon>Bacillati</taxon>
        <taxon>Bacillota</taxon>
        <taxon>Bacilli</taxon>
        <taxon>Lactobacillales</taxon>
        <taxon>Aerococcaceae</taxon>
        <taxon>Ignavigranum</taxon>
    </lineage>
</organism>
<evidence type="ECO:0000256" key="4">
    <source>
        <dbReference type="ARBA" id="ARBA00022898"/>
    </source>
</evidence>
<dbReference type="GO" id="GO:0070689">
    <property type="term" value="P:L-threonine catabolic process to propionate"/>
    <property type="evidence" value="ECO:0007669"/>
    <property type="project" value="UniProtKB-UniPathway"/>
</dbReference>
<dbReference type="InterPro" id="IPR001926">
    <property type="entry name" value="TrpB-like_PALP"/>
</dbReference>
<evidence type="ECO:0000313" key="9">
    <source>
        <dbReference type="EMBL" id="SEP70506.1"/>
    </source>
</evidence>
<dbReference type="NCBIfam" id="NF006389">
    <property type="entry name" value="PRK08638.1"/>
    <property type="match status" value="1"/>
</dbReference>
<dbReference type="UniPathway" id="UPA00052">
    <property type="reaction ID" value="UER00507"/>
</dbReference>
<dbReference type="GO" id="GO:0000166">
    <property type="term" value="F:nucleotide binding"/>
    <property type="evidence" value="ECO:0007669"/>
    <property type="project" value="UniProtKB-KW"/>
</dbReference>
<keyword evidence="10" id="KW-1185">Reference proteome</keyword>
<evidence type="ECO:0000256" key="5">
    <source>
        <dbReference type="ARBA" id="ARBA00023239"/>
    </source>
</evidence>
<evidence type="ECO:0000313" key="10">
    <source>
        <dbReference type="Proteomes" id="UP000198833"/>
    </source>
</evidence>
<keyword evidence="4 7" id="KW-0663">Pyridoxal phosphate</keyword>
<keyword evidence="7" id="KW-0547">Nucleotide-binding</keyword>
<dbReference type="Gene3D" id="3.40.50.1100">
    <property type="match status" value="2"/>
</dbReference>
<comment type="subunit">
    <text evidence="7">In the native structure, TdcB is in a dimeric form, whereas in the TdcB-AMP complex, it exists in a tetrameric form (dimer of dimers).</text>
</comment>
<dbReference type="GO" id="GO:0009097">
    <property type="term" value="P:isoleucine biosynthetic process"/>
    <property type="evidence" value="ECO:0007669"/>
    <property type="project" value="TreeGrafter"/>
</dbReference>
<comment type="catalytic activity">
    <reaction evidence="1 7">
        <text>L-threonine = 2-oxobutanoate + NH4(+)</text>
        <dbReference type="Rhea" id="RHEA:22108"/>
        <dbReference type="ChEBI" id="CHEBI:16763"/>
        <dbReference type="ChEBI" id="CHEBI:28938"/>
        <dbReference type="ChEBI" id="CHEBI:57926"/>
        <dbReference type="EC" id="4.3.1.19"/>
    </reaction>
</comment>
<dbReference type="PANTHER" id="PTHR48078:SF6">
    <property type="entry name" value="L-THREONINE DEHYDRATASE CATABOLIC TDCB"/>
    <property type="match status" value="1"/>
</dbReference>
<comment type="cofactor">
    <cofactor evidence="2 7">
        <name>pyridoxal 5'-phosphate</name>
        <dbReference type="ChEBI" id="CHEBI:597326"/>
    </cofactor>
</comment>
<dbReference type="GO" id="GO:0003941">
    <property type="term" value="F:L-serine ammonia-lyase activity"/>
    <property type="evidence" value="ECO:0007669"/>
    <property type="project" value="TreeGrafter"/>
</dbReference>
<protein>
    <recommendedName>
        <fullName evidence="7">L-threonine dehydratase catabolic TdcB</fullName>
        <ecNumber evidence="7">4.3.1.19</ecNumber>
    </recommendedName>
    <alternativeName>
        <fullName evidence="7">Threonine deaminase</fullName>
    </alternativeName>
</protein>
<dbReference type="FunFam" id="3.40.50.1100:FF:000007">
    <property type="entry name" value="L-threonine dehydratase catabolic TdcB"/>
    <property type="match status" value="1"/>
</dbReference>
<evidence type="ECO:0000256" key="3">
    <source>
        <dbReference type="ARBA" id="ARBA00010869"/>
    </source>
</evidence>
<dbReference type="PANTHER" id="PTHR48078">
    <property type="entry name" value="THREONINE DEHYDRATASE, MITOCHONDRIAL-RELATED"/>
    <property type="match status" value="1"/>
</dbReference>
<dbReference type="Pfam" id="PF00291">
    <property type="entry name" value="PALP"/>
    <property type="match status" value="1"/>
</dbReference>
<evidence type="ECO:0000259" key="8">
    <source>
        <dbReference type="Pfam" id="PF00291"/>
    </source>
</evidence>